<keyword evidence="3" id="KW-1185">Reference proteome</keyword>
<feature type="transmembrane region" description="Helical" evidence="1">
    <location>
        <begin position="239"/>
        <end position="271"/>
    </location>
</feature>
<keyword evidence="1" id="KW-1133">Transmembrane helix</keyword>
<reference evidence="2 3" key="1">
    <citation type="submission" date="2014-09" db="EMBL/GenBank/DDBJ databases">
        <title>Draft genome sequence of an obligately methylotrophic methanogen, Methanococcoides methylutens, isolated from marine sediment.</title>
        <authorList>
            <person name="Guan Y."/>
            <person name="Ngugi D.K."/>
            <person name="Blom J."/>
            <person name="Ali S."/>
            <person name="Ferry J.G."/>
            <person name="Stingl U."/>
        </authorList>
    </citation>
    <scope>NUCLEOTIDE SEQUENCE [LARGE SCALE GENOMIC DNA]</scope>
    <source>
        <strain evidence="2 3">DSM 2657</strain>
    </source>
</reference>
<feature type="transmembrane region" description="Helical" evidence="1">
    <location>
        <begin position="180"/>
        <end position="203"/>
    </location>
</feature>
<organism evidence="2 3">
    <name type="scientific">Methanococcoides methylutens</name>
    <dbReference type="NCBI Taxonomy" id="2226"/>
    <lineage>
        <taxon>Archaea</taxon>
        <taxon>Methanobacteriati</taxon>
        <taxon>Methanobacteriota</taxon>
        <taxon>Stenosarchaea group</taxon>
        <taxon>Methanomicrobia</taxon>
        <taxon>Methanosarcinales</taxon>
        <taxon>Methanosarcinaceae</taxon>
        <taxon>Methanococcoides</taxon>
    </lineage>
</organism>
<dbReference type="AlphaFoldDB" id="A0A099T1T2"/>
<dbReference type="Proteomes" id="UP000029859">
    <property type="component" value="Unassembled WGS sequence"/>
</dbReference>
<evidence type="ECO:0000256" key="1">
    <source>
        <dbReference type="SAM" id="Phobius"/>
    </source>
</evidence>
<accession>A0A099T1T2</accession>
<feature type="transmembrane region" description="Helical" evidence="1">
    <location>
        <begin position="133"/>
        <end position="160"/>
    </location>
</feature>
<proteinExistence type="predicted"/>
<evidence type="ECO:0000313" key="2">
    <source>
        <dbReference type="EMBL" id="KGK99087.1"/>
    </source>
</evidence>
<comment type="caution">
    <text evidence="2">The sequence shown here is derived from an EMBL/GenBank/DDBJ whole genome shotgun (WGS) entry which is preliminary data.</text>
</comment>
<feature type="transmembrane region" description="Helical" evidence="1">
    <location>
        <begin position="85"/>
        <end position="112"/>
    </location>
</feature>
<protein>
    <recommendedName>
        <fullName evidence="4">Glycerophosphoryl diester phosphodiesterase membrane domain-containing protein</fullName>
    </recommendedName>
</protein>
<evidence type="ECO:0000313" key="3">
    <source>
        <dbReference type="Proteomes" id="UP000029859"/>
    </source>
</evidence>
<gene>
    <name evidence="2" type="ORF">LI82_03375</name>
</gene>
<dbReference type="OrthoDB" id="137652at2157"/>
<dbReference type="EMBL" id="JRHO01000009">
    <property type="protein sequence ID" value="KGK99087.1"/>
    <property type="molecule type" value="Genomic_DNA"/>
</dbReference>
<evidence type="ECO:0008006" key="4">
    <source>
        <dbReference type="Google" id="ProtNLM"/>
    </source>
</evidence>
<dbReference type="InterPro" id="IPR055966">
    <property type="entry name" value="DUF7544"/>
</dbReference>
<dbReference type="Pfam" id="PF24400">
    <property type="entry name" value="DUF7544"/>
    <property type="match status" value="1"/>
</dbReference>
<dbReference type="RefSeq" id="WP_048193505.1">
    <property type="nucleotide sequence ID" value="NZ_CAAGSM010000002.1"/>
</dbReference>
<feature type="transmembrane region" description="Helical" evidence="1">
    <location>
        <begin position="283"/>
        <end position="308"/>
    </location>
</feature>
<keyword evidence="1" id="KW-0472">Membrane</keyword>
<name>A0A099T1T2_METMT</name>
<sequence length="340" mass="38288">MDWFVVNAVGEALRRTRQCLLEPFDLKKWLKLAIIVALAGGGGSSGYNGSTPNTGNSDLPDLPFSYIPNGNGFVDQITSTPDLPLIIAIVGSIGLFILILWYISSVMDFVFVESITKNDVRLWESSKRYMKMGLNLFIIRFVLAIGFFAIFIMAALPLIIQMINDPATSFMPMLIAGGMSLVAIILIIWIFSTIIYSFIYLCVPIAMYDEIGIIEALEKVVATFRQDWKQMIAYWFGRFILWTGGGVAFGIIILLLMLMPVLLFLLIDGIIYFALSEIIQQSIIWLILAPFAAIEIALLILFSIMGIMPLHVFMKYHMLVFLEKWSKDTTIPFFELADEN</sequence>
<keyword evidence="1" id="KW-0812">Transmembrane</keyword>